<keyword evidence="6" id="KW-0472">Membrane</keyword>
<evidence type="ECO:0000256" key="3">
    <source>
        <dbReference type="ARBA" id="ARBA00009214"/>
    </source>
</evidence>
<evidence type="ECO:0000256" key="8">
    <source>
        <dbReference type="SAM" id="MobiDB-lite"/>
    </source>
</evidence>
<evidence type="ECO:0000256" key="4">
    <source>
        <dbReference type="ARBA" id="ARBA00022525"/>
    </source>
</evidence>
<organism evidence="12 13">
    <name type="scientific">Cirrhinus molitorella</name>
    <name type="common">mud carp</name>
    <dbReference type="NCBI Taxonomy" id="172907"/>
    <lineage>
        <taxon>Eukaryota</taxon>
        <taxon>Metazoa</taxon>
        <taxon>Chordata</taxon>
        <taxon>Craniata</taxon>
        <taxon>Vertebrata</taxon>
        <taxon>Euteleostomi</taxon>
        <taxon>Actinopterygii</taxon>
        <taxon>Neopterygii</taxon>
        <taxon>Teleostei</taxon>
        <taxon>Ostariophysi</taxon>
        <taxon>Cypriniformes</taxon>
        <taxon>Cyprinidae</taxon>
        <taxon>Labeoninae</taxon>
        <taxon>Labeonini</taxon>
        <taxon>Cirrhinus</taxon>
    </lineage>
</organism>
<protein>
    <recommendedName>
        <fullName evidence="14">Perforin-1-like</fullName>
    </recommendedName>
</protein>
<feature type="compositionally biased region" description="Polar residues" evidence="8">
    <location>
        <begin position="592"/>
        <end position="602"/>
    </location>
</feature>
<dbReference type="GO" id="GO:0005576">
    <property type="term" value="C:extracellular region"/>
    <property type="evidence" value="ECO:0007669"/>
    <property type="project" value="UniProtKB-SubCell"/>
</dbReference>
<dbReference type="PROSITE" id="PS50004">
    <property type="entry name" value="C2"/>
    <property type="match status" value="1"/>
</dbReference>
<dbReference type="InterPro" id="IPR020864">
    <property type="entry name" value="MACPF"/>
</dbReference>
<dbReference type="GO" id="GO:0031640">
    <property type="term" value="P:killing of cells of another organism"/>
    <property type="evidence" value="ECO:0007669"/>
    <property type="project" value="UniProtKB-KW"/>
</dbReference>
<evidence type="ECO:0000256" key="1">
    <source>
        <dbReference type="ARBA" id="ARBA00004370"/>
    </source>
</evidence>
<accession>A0AA88TKH3</accession>
<dbReference type="SMART" id="SM00457">
    <property type="entry name" value="MACPF"/>
    <property type="match status" value="1"/>
</dbReference>
<dbReference type="InterPro" id="IPR035892">
    <property type="entry name" value="C2_domain_sf"/>
</dbReference>
<evidence type="ECO:0000256" key="5">
    <source>
        <dbReference type="ARBA" id="ARBA00022852"/>
    </source>
</evidence>
<evidence type="ECO:0000256" key="9">
    <source>
        <dbReference type="SAM" id="SignalP"/>
    </source>
</evidence>
<comment type="subcellular location">
    <subcellularLocation>
        <location evidence="1">Membrane</location>
    </subcellularLocation>
    <subcellularLocation>
        <location evidence="2">Secreted</location>
    </subcellularLocation>
</comment>
<sequence length="608" mass="66840">MWEESVKAVKKNEPAVQMAPLLLLLYFPIALCCEQAPSTECEKIPFVPGHNLVGEGFDIVQMKTTGAFVVDVQTYVSGGDHGNCTKCDNGLLNEKQKLPASVVDWRIKVQCRRSLSAKMYETASSVLKDTTTSASVSWKVGLSVPMVAGVAVGGTHSRSARFAKSHTSQDKYSFTSHSFSCRYYSFRLHARPPLTKEFQGSITSLPAKYDSTSESAYNHFISIYGTHFLRRVDLGGRVHSTTAVKTCQVSMSGLSVQDVSNCLSAEASAVIKGVEVSGQAGYCKSKQQKLERGNSFSATFSDRVTEILGGNGEQQDILFNPSNSSGYEVWLRSLKKIPGVVSYTLSSLHMLVRNDAARRASLQAAISKYITKTAISTACPSKCKMGHRSNNCACKCSGHNKVNSNCCPSGPGVATLTVTVLSARGLWGDIFSKTDGYVKVFYGSQAHETPVIWNNNFPQWNHNINFETVVLTERKPLRFEVWDRDNRFDDDLLGKSQIIPQQGANQKKSIKYIRIDHFVRPRRGSRSSIPPETNYTSLVIMDSVVLLRAAETRSTASERNGGGAAGKHQYRVRNRIRVLESERAAGHHCTATEDTPSQNQEQGKGEKA</sequence>
<dbReference type="GO" id="GO:0140911">
    <property type="term" value="F:pore-forming activity"/>
    <property type="evidence" value="ECO:0007669"/>
    <property type="project" value="InterPro"/>
</dbReference>
<evidence type="ECO:0000313" key="12">
    <source>
        <dbReference type="EMBL" id="KAK2887630.1"/>
    </source>
</evidence>
<feature type="domain" description="C2" evidence="10">
    <location>
        <begin position="396"/>
        <end position="514"/>
    </location>
</feature>
<evidence type="ECO:0000256" key="6">
    <source>
        <dbReference type="ARBA" id="ARBA00023136"/>
    </source>
</evidence>
<name>A0AA88TKH3_9TELE</name>
<dbReference type="PROSITE" id="PS00279">
    <property type="entry name" value="MACPF_1"/>
    <property type="match status" value="1"/>
</dbReference>
<dbReference type="Gene3D" id="2.60.40.150">
    <property type="entry name" value="C2 domain"/>
    <property type="match status" value="1"/>
</dbReference>
<evidence type="ECO:0000259" key="11">
    <source>
        <dbReference type="PROSITE" id="PS51412"/>
    </source>
</evidence>
<comment type="similarity">
    <text evidence="3">Belongs to the complement C6/C7/C8/C9 family.</text>
</comment>
<keyword evidence="13" id="KW-1185">Reference proteome</keyword>
<evidence type="ECO:0000256" key="7">
    <source>
        <dbReference type="ARBA" id="ARBA00023157"/>
    </source>
</evidence>
<evidence type="ECO:0008006" key="14">
    <source>
        <dbReference type="Google" id="ProtNLM"/>
    </source>
</evidence>
<dbReference type="CDD" id="cd04032">
    <property type="entry name" value="C2_Perforin"/>
    <property type="match status" value="1"/>
</dbReference>
<dbReference type="InterPro" id="IPR020863">
    <property type="entry name" value="MACPF_CS"/>
</dbReference>
<dbReference type="PANTHER" id="PTHR46096:SF5">
    <property type="entry name" value="PERFORIN 1.2 PRECURSOR-RELATED"/>
    <property type="match status" value="1"/>
</dbReference>
<keyword evidence="7" id="KW-1015">Disulfide bond</keyword>
<dbReference type="Pfam" id="PF01823">
    <property type="entry name" value="MACPF"/>
    <property type="match status" value="1"/>
</dbReference>
<dbReference type="AlphaFoldDB" id="A0AA88TKH3"/>
<dbReference type="SMART" id="SM00239">
    <property type="entry name" value="C2"/>
    <property type="match status" value="1"/>
</dbReference>
<comment type="caution">
    <text evidence="12">The sequence shown here is derived from an EMBL/GenBank/DDBJ whole genome shotgun (WGS) entry which is preliminary data.</text>
</comment>
<dbReference type="PANTHER" id="PTHR46096">
    <property type="entry name" value="PERFORIN-1"/>
    <property type="match status" value="1"/>
</dbReference>
<dbReference type="GO" id="GO:0016020">
    <property type="term" value="C:membrane"/>
    <property type="evidence" value="ECO:0007669"/>
    <property type="project" value="UniProtKB-SubCell"/>
</dbReference>
<evidence type="ECO:0000313" key="13">
    <source>
        <dbReference type="Proteomes" id="UP001187343"/>
    </source>
</evidence>
<keyword evidence="5" id="KW-0204">Cytolysis</keyword>
<dbReference type="InterPro" id="IPR000008">
    <property type="entry name" value="C2_dom"/>
</dbReference>
<feature type="region of interest" description="Disordered" evidence="8">
    <location>
        <begin position="583"/>
        <end position="608"/>
    </location>
</feature>
<keyword evidence="9" id="KW-0732">Signal</keyword>
<dbReference type="GO" id="GO:0005509">
    <property type="term" value="F:calcium ion binding"/>
    <property type="evidence" value="ECO:0007669"/>
    <property type="project" value="InterPro"/>
</dbReference>
<feature type="signal peptide" evidence="9">
    <location>
        <begin position="1"/>
        <end position="32"/>
    </location>
</feature>
<feature type="domain" description="MACPF" evidence="11">
    <location>
        <begin position="36"/>
        <end position="377"/>
    </location>
</feature>
<evidence type="ECO:0000259" key="10">
    <source>
        <dbReference type="PROSITE" id="PS50004"/>
    </source>
</evidence>
<evidence type="ECO:0000256" key="2">
    <source>
        <dbReference type="ARBA" id="ARBA00004613"/>
    </source>
</evidence>
<keyword evidence="4" id="KW-0964">Secreted</keyword>
<dbReference type="InterPro" id="IPR052784">
    <property type="entry name" value="Perforin-1_pore-forming"/>
</dbReference>
<feature type="chain" id="PRO_5041709114" description="Perforin-1-like" evidence="9">
    <location>
        <begin position="33"/>
        <end position="608"/>
    </location>
</feature>
<gene>
    <name evidence="12" type="ORF">Q8A67_015858</name>
</gene>
<dbReference type="InterPro" id="IPR037300">
    <property type="entry name" value="Perforin-1_C2"/>
</dbReference>
<dbReference type="GO" id="GO:0051607">
    <property type="term" value="P:defense response to virus"/>
    <property type="evidence" value="ECO:0007669"/>
    <property type="project" value="TreeGrafter"/>
</dbReference>
<dbReference type="GO" id="GO:0022829">
    <property type="term" value="F:wide pore channel activity"/>
    <property type="evidence" value="ECO:0007669"/>
    <property type="project" value="TreeGrafter"/>
</dbReference>
<dbReference type="GO" id="GO:0001913">
    <property type="term" value="P:T cell mediated cytotoxicity"/>
    <property type="evidence" value="ECO:0007669"/>
    <property type="project" value="TreeGrafter"/>
</dbReference>
<dbReference type="PROSITE" id="PS51412">
    <property type="entry name" value="MACPF_2"/>
    <property type="match status" value="1"/>
</dbReference>
<dbReference type="Pfam" id="PF00168">
    <property type="entry name" value="C2"/>
    <property type="match status" value="1"/>
</dbReference>
<dbReference type="SUPFAM" id="SSF49562">
    <property type="entry name" value="C2 domain (Calcium/lipid-binding domain, CaLB)"/>
    <property type="match status" value="1"/>
</dbReference>
<dbReference type="EMBL" id="JAUYZG010000015">
    <property type="protein sequence ID" value="KAK2887630.1"/>
    <property type="molecule type" value="Genomic_DNA"/>
</dbReference>
<dbReference type="GO" id="GO:0001771">
    <property type="term" value="P:immunological synapse formation"/>
    <property type="evidence" value="ECO:0007669"/>
    <property type="project" value="TreeGrafter"/>
</dbReference>
<reference evidence="12" key="1">
    <citation type="submission" date="2023-08" db="EMBL/GenBank/DDBJ databases">
        <title>Chromosome-level Genome Assembly of mud carp (Cirrhinus molitorella).</title>
        <authorList>
            <person name="Liu H."/>
        </authorList>
    </citation>
    <scope>NUCLEOTIDE SEQUENCE</scope>
    <source>
        <strain evidence="12">Prfri</strain>
        <tissue evidence="12">Muscle</tissue>
    </source>
</reference>
<proteinExistence type="inferred from homology"/>
<dbReference type="Proteomes" id="UP001187343">
    <property type="component" value="Unassembled WGS sequence"/>
</dbReference>